<protein>
    <submittedName>
        <fullName evidence="1">Uncharacterized protein</fullName>
    </submittedName>
</protein>
<evidence type="ECO:0000313" key="1">
    <source>
        <dbReference type="EMBL" id="SKB52284.1"/>
    </source>
</evidence>
<dbReference type="Proteomes" id="UP000190339">
    <property type="component" value="Unassembled WGS sequence"/>
</dbReference>
<sequence>MISIITGYKRQIILVLFAAIILFSCSNDNIQETENIQDFNLTIIGEDLQDVYQYDYESVNNTGTQTNLSSELGIQNNYLTLREFEGSLSFYSFSNNAISITQKNLATGRITDFPNFYTISAERSLVWGINDESSVYFGLYKPLGSTNLTLRVVSLAEMQGFDISLEFGIDRLYEPLYDNGNLFITYLTGNENYKLIIYNADANAIVKTFEFGKEKPSFLITDLGNLAIFTQDGNGNTNLEMFDTLNFLSISTSIFSMTQPFKVGPINGAIVNEKLYYQYVYTQPFEIENGPAFLDLTSGDNRILDIIGLINKVNDDEGIIIRPLFGQYLSDINLFVISYALQNAIGEEIGGFLLVSLDGNLVVQRNLAFLPTHFID</sequence>
<evidence type="ECO:0000313" key="2">
    <source>
        <dbReference type="Proteomes" id="UP000190339"/>
    </source>
</evidence>
<gene>
    <name evidence="1" type="ORF">SAMN05660866_01924</name>
</gene>
<accession>A0A1T5BYN2</accession>
<dbReference type="SUPFAM" id="SSF69304">
    <property type="entry name" value="Tricorn protease N-terminal domain"/>
    <property type="match status" value="1"/>
</dbReference>
<dbReference type="EMBL" id="FUYL01000005">
    <property type="protein sequence ID" value="SKB52284.1"/>
    <property type="molecule type" value="Genomic_DNA"/>
</dbReference>
<dbReference type="AlphaFoldDB" id="A0A1T5BYN2"/>
<dbReference type="RefSeq" id="WP_079512384.1">
    <property type="nucleotide sequence ID" value="NZ_FUYL01000005.1"/>
</dbReference>
<name>A0A1T5BYN2_9FLAO</name>
<organism evidence="1 2">
    <name type="scientific">Maribacter arcticus</name>
    <dbReference type="NCBI Taxonomy" id="561365"/>
    <lineage>
        <taxon>Bacteria</taxon>
        <taxon>Pseudomonadati</taxon>
        <taxon>Bacteroidota</taxon>
        <taxon>Flavobacteriia</taxon>
        <taxon>Flavobacteriales</taxon>
        <taxon>Flavobacteriaceae</taxon>
        <taxon>Maribacter</taxon>
    </lineage>
</organism>
<proteinExistence type="predicted"/>
<reference evidence="2" key="1">
    <citation type="submission" date="2017-02" db="EMBL/GenBank/DDBJ databases">
        <authorList>
            <person name="Varghese N."/>
            <person name="Submissions S."/>
        </authorList>
    </citation>
    <scope>NUCLEOTIDE SEQUENCE [LARGE SCALE GENOMIC DNA]</scope>
    <source>
        <strain evidence="2">DSM 23546</strain>
    </source>
</reference>
<dbReference type="OrthoDB" id="1172063at2"/>
<keyword evidence="2" id="KW-1185">Reference proteome</keyword>